<evidence type="ECO:0000313" key="3">
    <source>
        <dbReference type="Proteomes" id="UP000260773"/>
    </source>
</evidence>
<feature type="transmembrane region" description="Helical" evidence="1">
    <location>
        <begin position="67"/>
        <end position="88"/>
    </location>
</feature>
<sequence length="98" mass="10806">MKIFAGMKESSADGEMYGETSGKLILSYEDEDGQTYTAEKEISTVINPLDLSTDSSQTEEKKQGVSLQWYIGVIAAVVILGTAGVIIYRRKAKQHEQE</sequence>
<protein>
    <recommendedName>
        <fullName evidence="4">LPXTG cell wall anchor domain-containing protein</fullName>
    </recommendedName>
</protein>
<dbReference type="AlphaFoldDB" id="A0A3E2TJ20"/>
<evidence type="ECO:0008006" key="4">
    <source>
        <dbReference type="Google" id="ProtNLM"/>
    </source>
</evidence>
<organism evidence="2 3">
    <name type="scientific">Coprococcus catus</name>
    <dbReference type="NCBI Taxonomy" id="116085"/>
    <lineage>
        <taxon>Bacteria</taxon>
        <taxon>Bacillati</taxon>
        <taxon>Bacillota</taxon>
        <taxon>Clostridia</taxon>
        <taxon>Lachnospirales</taxon>
        <taxon>Lachnospiraceae</taxon>
        <taxon>Coprococcus</taxon>
    </lineage>
</organism>
<keyword evidence="1" id="KW-0812">Transmembrane</keyword>
<gene>
    <name evidence="2" type="ORF">DW070_12975</name>
</gene>
<dbReference type="EMBL" id="QVEP01000038">
    <property type="protein sequence ID" value="RGB76784.1"/>
    <property type="molecule type" value="Genomic_DNA"/>
</dbReference>
<evidence type="ECO:0000313" key="2">
    <source>
        <dbReference type="EMBL" id="RGB76784.1"/>
    </source>
</evidence>
<name>A0A3E2TJ20_9FIRM</name>
<keyword evidence="1" id="KW-0472">Membrane</keyword>
<proteinExistence type="predicted"/>
<comment type="caution">
    <text evidence="2">The sequence shown here is derived from an EMBL/GenBank/DDBJ whole genome shotgun (WGS) entry which is preliminary data.</text>
</comment>
<dbReference type="Proteomes" id="UP000260773">
    <property type="component" value="Unassembled WGS sequence"/>
</dbReference>
<reference evidence="2 3" key="1">
    <citation type="submission" date="2018-08" db="EMBL/GenBank/DDBJ databases">
        <title>A genome reference for cultivated species of the human gut microbiota.</title>
        <authorList>
            <person name="Zou Y."/>
            <person name="Xue W."/>
            <person name="Luo G."/>
        </authorList>
    </citation>
    <scope>NUCLEOTIDE SEQUENCE [LARGE SCALE GENOMIC DNA]</scope>
    <source>
        <strain evidence="2 3">AF45-17</strain>
    </source>
</reference>
<evidence type="ECO:0000256" key="1">
    <source>
        <dbReference type="SAM" id="Phobius"/>
    </source>
</evidence>
<keyword evidence="1" id="KW-1133">Transmembrane helix</keyword>
<accession>A0A3E2TJ20</accession>